<proteinExistence type="predicted"/>
<evidence type="ECO:0000313" key="1">
    <source>
        <dbReference type="EMBL" id="ABT15012.1"/>
    </source>
</evidence>
<organism evidence="1 2">
    <name type="scientific">Paramecium bursaria Chlorella virus NY2A</name>
    <name type="common">PBCV-NY2A</name>
    <dbReference type="NCBI Taxonomy" id="46021"/>
    <lineage>
        <taxon>Viruses</taxon>
        <taxon>Varidnaviria</taxon>
        <taxon>Bamfordvirae</taxon>
        <taxon>Nucleocytoviricota</taxon>
        <taxon>Megaviricetes</taxon>
        <taxon>Algavirales</taxon>
        <taxon>Phycodnaviridae</taxon>
        <taxon>Chlorovirus</taxon>
        <taxon>Chlorovirus americanus</taxon>
    </lineage>
</organism>
<keyword evidence="2" id="KW-1185">Reference proteome</keyword>
<accession>A7IXD8</accession>
<evidence type="ECO:0000313" key="2">
    <source>
        <dbReference type="Proteomes" id="UP000202419"/>
    </source>
</evidence>
<name>A7IXD8_PBCVN</name>
<protein>
    <submittedName>
        <fullName evidence="1">Uncharacterized protein b613L</fullName>
    </submittedName>
</protein>
<dbReference type="RefSeq" id="YP_001497809.1">
    <property type="nucleotide sequence ID" value="NC_009898.1"/>
</dbReference>
<gene>
    <name evidence="1" type="primary">b613L</name>
    <name evidence="1" type="ORF">NY2A_b613L</name>
</gene>
<organismHost>
    <name type="scientific">Chlorella</name>
    <dbReference type="NCBI Taxonomy" id="3071"/>
</organismHost>
<dbReference type="KEGG" id="vg:5659541"/>
<dbReference type="EMBL" id="DQ491002">
    <property type="protein sequence ID" value="ABT15012.1"/>
    <property type="molecule type" value="Genomic_DNA"/>
</dbReference>
<dbReference type="Proteomes" id="UP000202419">
    <property type="component" value="Segment"/>
</dbReference>
<reference evidence="1 2" key="1">
    <citation type="journal article" date="2007" name="Virology">
        <title>Sequence and annotation of the 369-kb NY-2A and the 345-kb AR158 viruses that infect Chlorella NC64A.</title>
        <authorList>
            <person name="Fitzgerald L.A."/>
            <person name="Graves M.V."/>
            <person name="Li X."/>
            <person name="Feldblyum T."/>
            <person name="Nierman W.C."/>
            <person name="Van Etten J.L."/>
        </authorList>
    </citation>
    <scope>NUCLEOTIDE SEQUENCE [LARGE SCALE GENOMIC DNA]</scope>
    <source>
        <strain evidence="1 2">NY-2A</strain>
    </source>
</reference>
<sequence length="85" mass="9528">MSCSSTSISNVDSQSLSAVGIDSTRVKSIFHGPFKNVVLCFVRCMRKLTGDFPFSFRSREKAERTPYLPSCLVSFAIFFLCSQYP</sequence>
<dbReference type="GeneID" id="5659541"/>